<accession>A0A8S5T641</accession>
<feature type="transmembrane region" description="Helical" evidence="1">
    <location>
        <begin position="35"/>
        <end position="57"/>
    </location>
</feature>
<keyword evidence="1" id="KW-0472">Membrane</keyword>
<dbReference type="EMBL" id="BK032756">
    <property type="protein sequence ID" value="DAF58584.1"/>
    <property type="molecule type" value="Genomic_DNA"/>
</dbReference>
<reference evidence="2" key="1">
    <citation type="journal article" date="2021" name="Proc. Natl. Acad. Sci. U.S.A.">
        <title>A Catalog of Tens of Thousands of Viruses from Human Metagenomes Reveals Hidden Associations with Chronic Diseases.</title>
        <authorList>
            <person name="Tisza M.J."/>
            <person name="Buck C.B."/>
        </authorList>
    </citation>
    <scope>NUCLEOTIDE SEQUENCE</scope>
    <source>
        <strain evidence="2">CtGpg14</strain>
    </source>
</reference>
<evidence type="ECO:0000256" key="1">
    <source>
        <dbReference type="SAM" id="Phobius"/>
    </source>
</evidence>
<feature type="transmembrane region" description="Helical" evidence="1">
    <location>
        <begin position="6"/>
        <end position="23"/>
    </location>
</feature>
<sequence>MEWKYGLMNLILWLGFVLFIVGMDNDFEIEGENMFIWLAERAILGSYLIVTNVVVGLKRAVEAGFELVTVVIAWINARFWDEEE</sequence>
<keyword evidence="1" id="KW-0812">Transmembrane</keyword>
<protein>
    <submittedName>
        <fullName evidence="2">Uncharacterized protein</fullName>
    </submittedName>
</protein>
<keyword evidence="1" id="KW-1133">Transmembrane helix</keyword>
<name>A0A8S5T641_9CAUD</name>
<organism evidence="2">
    <name type="scientific">Siphoviridae sp. ctGpg14</name>
    <dbReference type="NCBI Taxonomy" id="2827824"/>
    <lineage>
        <taxon>Viruses</taxon>
        <taxon>Duplodnaviria</taxon>
        <taxon>Heunggongvirae</taxon>
        <taxon>Uroviricota</taxon>
        <taxon>Caudoviricetes</taxon>
    </lineage>
</organism>
<evidence type="ECO:0000313" key="2">
    <source>
        <dbReference type="EMBL" id="DAF58584.1"/>
    </source>
</evidence>
<proteinExistence type="predicted"/>